<comment type="cofactor">
    <cofactor evidence="1">
        <name>Mg(2+)</name>
        <dbReference type="ChEBI" id="CHEBI:18420"/>
    </cofactor>
</comment>
<gene>
    <name evidence="12" type="primary">rfbA</name>
    <name evidence="12" type="ORF">GCM10009716_20620</name>
</gene>
<dbReference type="CDD" id="cd02538">
    <property type="entry name" value="G1P_TT_short"/>
    <property type="match status" value="1"/>
</dbReference>
<evidence type="ECO:0000256" key="4">
    <source>
        <dbReference type="ARBA" id="ARBA00017654"/>
    </source>
</evidence>
<organism evidence="12 13">
    <name type="scientific">Streptomyces sodiiphilus</name>
    <dbReference type="NCBI Taxonomy" id="226217"/>
    <lineage>
        <taxon>Bacteria</taxon>
        <taxon>Bacillati</taxon>
        <taxon>Actinomycetota</taxon>
        <taxon>Actinomycetes</taxon>
        <taxon>Kitasatosporales</taxon>
        <taxon>Streptomycetaceae</taxon>
        <taxon>Streptomyces</taxon>
    </lineage>
</organism>
<evidence type="ECO:0000256" key="3">
    <source>
        <dbReference type="ARBA" id="ARBA00012461"/>
    </source>
</evidence>
<dbReference type="SUPFAM" id="SSF53448">
    <property type="entry name" value="Nucleotide-diphospho-sugar transferases"/>
    <property type="match status" value="1"/>
</dbReference>
<accession>A0ABN2P3E1</accession>
<keyword evidence="6 10" id="KW-0548">Nucleotidyltransferase</keyword>
<evidence type="ECO:0000256" key="8">
    <source>
        <dbReference type="ARBA" id="ARBA00022842"/>
    </source>
</evidence>
<evidence type="ECO:0000256" key="1">
    <source>
        <dbReference type="ARBA" id="ARBA00001946"/>
    </source>
</evidence>
<evidence type="ECO:0000256" key="10">
    <source>
        <dbReference type="RuleBase" id="RU003706"/>
    </source>
</evidence>
<dbReference type="EMBL" id="BAAAMJ010000018">
    <property type="protein sequence ID" value="GAA1910734.1"/>
    <property type="molecule type" value="Genomic_DNA"/>
</dbReference>
<evidence type="ECO:0000256" key="2">
    <source>
        <dbReference type="ARBA" id="ARBA00010480"/>
    </source>
</evidence>
<evidence type="ECO:0000256" key="9">
    <source>
        <dbReference type="ARBA" id="ARBA00049336"/>
    </source>
</evidence>
<dbReference type="Proteomes" id="UP001501303">
    <property type="component" value="Unassembled WGS sequence"/>
</dbReference>
<evidence type="ECO:0000259" key="11">
    <source>
        <dbReference type="Pfam" id="PF00483"/>
    </source>
</evidence>
<dbReference type="InterPro" id="IPR029044">
    <property type="entry name" value="Nucleotide-diphossugar_trans"/>
</dbReference>
<dbReference type="EC" id="2.7.7.24" evidence="3 10"/>
<comment type="function">
    <text evidence="10">Catalyzes the formation of dTDP-glucose, from dTTP and glucose 1-phosphate, as well as its pyrophosphorolysis.</text>
</comment>
<dbReference type="Pfam" id="PF00483">
    <property type="entry name" value="NTP_transferase"/>
    <property type="match status" value="1"/>
</dbReference>
<dbReference type="PANTHER" id="PTHR43532">
    <property type="entry name" value="GLUCOSE-1-PHOSPHATE THYMIDYLYLTRANSFERASE"/>
    <property type="match status" value="1"/>
</dbReference>
<proteinExistence type="inferred from homology"/>
<keyword evidence="13" id="KW-1185">Reference proteome</keyword>
<comment type="similarity">
    <text evidence="2 10">Belongs to the glucose-1-phosphate thymidylyltransferase family.</text>
</comment>
<comment type="catalytic activity">
    <reaction evidence="9 10">
        <text>dTTP + alpha-D-glucose 1-phosphate + H(+) = dTDP-alpha-D-glucose + diphosphate</text>
        <dbReference type="Rhea" id="RHEA:15225"/>
        <dbReference type="ChEBI" id="CHEBI:15378"/>
        <dbReference type="ChEBI" id="CHEBI:33019"/>
        <dbReference type="ChEBI" id="CHEBI:37568"/>
        <dbReference type="ChEBI" id="CHEBI:57477"/>
        <dbReference type="ChEBI" id="CHEBI:58601"/>
        <dbReference type="EC" id="2.7.7.24"/>
    </reaction>
</comment>
<dbReference type="NCBIfam" id="TIGR01207">
    <property type="entry name" value="rmlA"/>
    <property type="match status" value="1"/>
</dbReference>
<evidence type="ECO:0000256" key="5">
    <source>
        <dbReference type="ARBA" id="ARBA00022679"/>
    </source>
</evidence>
<sequence>MKGIILAGGTGSRLHPATLTVSKQLLPVSDKPMIYYPLSTLMLAGVREILVISTGRDLPQFRRLLKDGSQLGLDITYAEQEHPRGIAEAFRIGANHVGDDSVALVLGDNIFHGPKFSDILHDNAQDVQGCVLFGYAVKDPERYGVGEVDADGRLLSLEEKPARPRSNRAITGLYYFDNEVVDIAKNLSPSARGELEITDVNRHYLRRGRARLVDLGRGFAWLDTGTPASLLEAGQYIRMLEERQGVRVACVEEVALRMGFIGAGACHRLGETMTGSEYGRYVMDIAREFASAEGAVEPVNGSTG</sequence>
<name>A0ABN2P3E1_9ACTN</name>
<dbReference type="InterPro" id="IPR005907">
    <property type="entry name" value="G1P_thy_trans_s"/>
</dbReference>
<dbReference type="RefSeq" id="WP_344260703.1">
    <property type="nucleotide sequence ID" value="NZ_BAAAMJ010000018.1"/>
</dbReference>
<evidence type="ECO:0000256" key="6">
    <source>
        <dbReference type="ARBA" id="ARBA00022695"/>
    </source>
</evidence>
<dbReference type="Gene3D" id="3.90.550.10">
    <property type="entry name" value="Spore Coat Polysaccharide Biosynthesis Protein SpsA, Chain A"/>
    <property type="match status" value="1"/>
</dbReference>
<protein>
    <recommendedName>
        <fullName evidence="4 10">Glucose-1-phosphate thymidylyltransferase</fullName>
        <ecNumber evidence="3 10">2.7.7.24</ecNumber>
    </recommendedName>
</protein>
<keyword evidence="7 10" id="KW-0479">Metal-binding</keyword>
<evidence type="ECO:0000256" key="7">
    <source>
        <dbReference type="ARBA" id="ARBA00022723"/>
    </source>
</evidence>
<evidence type="ECO:0000313" key="12">
    <source>
        <dbReference type="EMBL" id="GAA1910734.1"/>
    </source>
</evidence>
<evidence type="ECO:0000313" key="13">
    <source>
        <dbReference type="Proteomes" id="UP001501303"/>
    </source>
</evidence>
<keyword evidence="8 10" id="KW-0460">Magnesium</keyword>
<comment type="caution">
    <text evidence="12">The sequence shown here is derived from an EMBL/GenBank/DDBJ whole genome shotgun (WGS) entry which is preliminary data.</text>
</comment>
<feature type="domain" description="Nucleotidyl transferase" evidence="11">
    <location>
        <begin position="2"/>
        <end position="236"/>
    </location>
</feature>
<dbReference type="InterPro" id="IPR005835">
    <property type="entry name" value="NTP_transferase_dom"/>
</dbReference>
<reference evidence="12 13" key="1">
    <citation type="journal article" date="2019" name="Int. J. Syst. Evol. Microbiol.">
        <title>The Global Catalogue of Microorganisms (GCM) 10K type strain sequencing project: providing services to taxonomists for standard genome sequencing and annotation.</title>
        <authorList>
            <consortium name="The Broad Institute Genomics Platform"/>
            <consortium name="The Broad Institute Genome Sequencing Center for Infectious Disease"/>
            <person name="Wu L."/>
            <person name="Ma J."/>
        </authorList>
    </citation>
    <scope>NUCLEOTIDE SEQUENCE [LARGE SCALE GENOMIC DNA]</scope>
    <source>
        <strain evidence="12 13">JCM 13581</strain>
    </source>
</reference>
<keyword evidence="5 10" id="KW-0808">Transferase</keyword>
<dbReference type="PANTHER" id="PTHR43532:SF1">
    <property type="entry name" value="GLUCOSE-1-PHOSPHATE THYMIDYLYLTRANSFERASE 1"/>
    <property type="match status" value="1"/>
</dbReference>